<accession>A0ABV8QVU1</accession>
<evidence type="ECO:0000313" key="1">
    <source>
        <dbReference type="EMBL" id="MFC4263770.1"/>
    </source>
</evidence>
<dbReference type="GO" id="GO:0032259">
    <property type="term" value="P:methylation"/>
    <property type="evidence" value="ECO:0007669"/>
    <property type="project" value="UniProtKB-KW"/>
</dbReference>
<dbReference type="SUPFAM" id="SSF53335">
    <property type="entry name" value="S-adenosyl-L-methionine-dependent methyltransferases"/>
    <property type="match status" value="1"/>
</dbReference>
<dbReference type="Gene3D" id="3.40.50.150">
    <property type="entry name" value="Vaccinia Virus protein VP39"/>
    <property type="match status" value="1"/>
</dbReference>
<reference evidence="2" key="1">
    <citation type="journal article" date="2019" name="Int. J. Syst. Evol. Microbiol.">
        <title>The Global Catalogue of Microorganisms (GCM) 10K type strain sequencing project: providing services to taxonomists for standard genome sequencing and annotation.</title>
        <authorList>
            <consortium name="The Broad Institute Genomics Platform"/>
            <consortium name="The Broad Institute Genome Sequencing Center for Infectious Disease"/>
            <person name="Wu L."/>
            <person name="Ma J."/>
        </authorList>
    </citation>
    <scope>NUCLEOTIDE SEQUENCE [LARGE SCALE GENOMIC DNA]</scope>
    <source>
        <strain evidence="2">CECT 8289</strain>
    </source>
</reference>
<dbReference type="EC" id="2.1.1.-" evidence="1"/>
<organism evidence="1 2">
    <name type="scientific">Ferruginibacter yonginensis</name>
    <dbReference type="NCBI Taxonomy" id="1310416"/>
    <lineage>
        <taxon>Bacteria</taxon>
        <taxon>Pseudomonadati</taxon>
        <taxon>Bacteroidota</taxon>
        <taxon>Chitinophagia</taxon>
        <taxon>Chitinophagales</taxon>
        <taxon>Chitinophagaceae</taxon>
        <taxon>Ferruginibacter</taxon>
    </lineage>
</organism>
<gene>
    <name evidence="1" type="ORF">ACFOWM_12815</name>
</gene>
<name>A0ABV8QVU1_9BACT</name>
<evidence type="ECO:0000313" key="2">
    <source>
        <dbReference type="Proteomes" id="UP001595907"/>
    </source>
</evidence>
<dbReference type="EMBL" id="JBHSCZ010000004">
    <property type="protein sequence ID" value="MFC4263770.1"/>
    <property type="molecule type" value="Genomic_DNA"/>
</dbReference>
<dbReference type="GO" id="GO:0008168">
    <property type="term" value="F:methyltransferase activity"/>
    <property type="evidence" value="ECO:0007669"/>
    <property type="project" value="UniProtKB-KW"/>
</dbReference>
<protein>
    <submittedName>
        <fullName evidence="1">O-methyltransferase</fullName>
        <ecNumber evidence="1">2.1.1.-</ecNumber>
    </submittedName>
</protein>
<dbReference type="RefSeq" id="WP_379710775.1">
    <property type="nucleotide sequence ID" value="NZ_JBHSCZ010000004.1"/>
</dbReference>
<dbReference type="Proteomes" id="UP001595907">
    <property type="component" value="Unassembled WGS sequence"/>
</dbReference>
<dbReference type="InterPro" id="IPR029063">
    <property type="entry name" value="SAM-dependent_MTases_sf"/>
</dbReference>
<proteinExistence type="predicted"/>
<dbReference type="Pfam" id="PF13578">
    <property type="entry name" value="Methyltransf_24"/>
    <property type="match status" value="1"/>
</dbReference>
<keyword evidence="1" id="KW-0808">Transferase</keyword>
<keyword evidence="1" id="KW-0489">Methyltransferase</keyword>
<keyword evidence="2" id="KW-1185">Reference proteome</keyword>
<comment type="caution">
    <text evidence="1">The sequence shown here is derived from an EMBL/GenBank/DDBJ whole genome shotgun (WGS) entry which is preliminary data.</text>
</comment>
<sequence length="265" mass="30630">MYTRFQLAKKYIQYYLTSANGKGHGVHSPFVFNFIKFVLNDRKKYAAYNTIENSRKELLQNTQTIEVADFGAGSTVIKTKQRRIKDIAASSLKPKKYSALLMRMIQYYQYQQVVELGTSLGVTTCYIAAAQNKPSVVTMEGAPQVAKIAQHYFKQHQYTNIKLIEGNFDITLSQYLQLNPKIDLVFIDGNHRKQPTINYFHQLLAAMNEEGCMVFDDIHWSAEMEAAWAYIKAHESVTLSIDLFFIGIVFFKKDFKVKQHFTIRF</sequence>